<evidence type="ECO:0000256" key="2">
    <source>
        <dbReference type="ARBA" id="ARBA00001946"/>
    </source>
</evidence>
<dbReference type="InterPro" id="IPR041492">
    <property type="entry name" value="HAD_2"/>
</dbReference>
<accession>A0ABZ0B7Q6</accession>
<sequence>MQPIAYDIIGFDLDGTLVDTSEDIMAAVNHALADIGRGPLDRATVEHLIGGGTVRMLTRAAQRGGSLDDVDIDALHERFRDYYKAHIAVHSHPYPGVAETLDALRDVGLTLGVATNKGEAMADRLLSAIGLRDRFACLIGGDTLAHGKPHPAMLEELTRRCGGGRTAYVGDSEYDVQAARNAGVPVVVMSFGYANLPALDLGADAVLDRFDELPGRLARLGG</sequence>
<dbReference type="SFLD" id="SFLDG01129">
    <property type="entry name" value="C1.5:_HAD__Beta-PGM__Phosphata"/>
    <property type="match status" value="1"/>
</dbReference>
<comment type="function">
    <text evidence="10">Specifically catalyzes the dephosphorylation of 2-phosphoglycolate. Is involved in the dissimilation of the intracellular 2-phosphoglycolate formed during the DNA repair of 3'-phosphoglycolate ends, a major class of DNA lesions induced by oxidative stress.</text>
</comment>
<dbReference type="EC" id="3.1.3.18" evidence="5 10"/>
<dbReference type="HAMAP" id="MF_00495">
    <property type="entry name" value="GPH_hydrolase_bact"/>
    <property type="match status" value="1"/>
</dbReference>
<dbReference type="InterPro" id="IPR050155">
    <property type="entry name" value="HAD-like_hydrolase_sf"/>
</dbReference>
<comment type="similarity">
    <text evidence="4 10">Belongs to the HAD-like hydrolase superfamily. CbbY/CbbZ/Gph/YieH family.</text>
</comment>
<keyword evidence="6 10" id="KW-0479">Metal-binding</keyword>
<evidence type="ECO:0000256" key="6">
    <source>
        <dbReference type="ARBA" id="ARBA00022723"/>
    </source>
</evidence>
<dbReference type="SFLD" id="SFLDG01135">
    <property type="entry name" value="C1.5.6:_HAD__Beta-PGM__Phospha"/>
    <property type="match status" value="1"/>
</dbReference>
<dbReference type="PRINTS" id="PR00413">
    <property type="entry name" value="HADHALOGNASE"/>
</dbReference>
<dbReference type="EMBL" id="CP135076">
    <property type="protein sequence ID" value="WNO53035.1"/>
    <property type="molecule type" value="Genomic_DNA"/>
</dbReference>
<dbReference type="Gene3D" id="1.10.150.240">
    <property type="entry name" value="Putative phosphatase, domain 2"/>
    <property type="match status" value="1"/>
</dbReference>
<dbReference type="NCBIfam" id="TIGR01449">
    <property type="entry name" value="PGP_bact"/>
    <property type="match status" value="1"/>
</dbReference>
<dbReference type="InterPro" id="IPR023198">
    <property type="entry name" value="PGP-like_dom2"/>
</dbReference>
<dbReference type="RefSeq" id="WP_313914089.1">
    <property type="nucleotide sequence ID" value="NZ_CP135076.1"/>
</dbReference>
<keyword evidence="7 10" id="KW-0378">Hydrolase</keyword>
<feature type="binding site" evidence="10">
    <location>
        <position position="12"/>
    </location>
    <ligand>
        <name>Mg(2+)</name>
        <dbReference type="ChEBI" id="CHEBI:18420"/>
    </ligand>
</feature>
<dbReference type="NCBIfam" id="TIGR01549">
    <property type="entry name" value="HAD-SF-IA-v1"/>
    <property type="match status" value="1"/>
</dbReference>
<evidence type="ECO:0000256" key="5">
    <source>
        <dbReference type="ARBA" id="ARBA00013078"/>
    </source>
</evidence>
<dbReference type="Proteomes" id="UP001302249">
    <property type="component" value="Chromosome"/>
</dbReference>
<evidence type="ECO:0000256" key="8">
    <source>
        <dbReference type="ARBA" id="ARBA00022842"/>
    </source>
</evidence>
<evidence type="ECO:0000313" key="12">
    <source>
        <dbReference type="Proteomes" id="UP001302249"/>
    </source>
</evidence>
<protein>
    <recommendedName>
        <fullName evidence="5 10">Phosphoglycolate phosphatase</fullName>
        <shortName evidence="10">PGP</shortName>
        <shortName evidence="10">PGPase</shortName>
        <ecNumber evidence="5 10">3.1.3.18</ecNumber>
    </recommendedName>
</protein>
<dbReference type="InterPro" id="IPR037512">
    <property type="entry name" value="PGPase_prok"/>
</dbReference>
<gene>
    <name evidence="11" type="primary">gph</name>
    <name evidence="11" type="ORF">RPR59_11285</name>
</gene>
<organism evidence="11 12">
    <name type="scientific">Stakelama saccharophila</name>
    <dbReference type="NCBI Taxonomy" id="3075605"/>
    <lineage>
        <taxon>Bacteria</taxon>
        <taxon>Pseudomonadati</taxon>
        <taxon>Pseudomonadota</taxon>
        <taxon>Alphaproteobacteria</taxon>
        <taxon>Sphingomonadales</taxon>
        <taxon>Sphingomonadaceae</taxon>
        <taxon>Stakelama</taxon>
    </lineage>
</organism>
<dbReference type="InterPro" id="IPR036412">
    <property type="entry name" value="HAD-like_sf"/>
</dbReference>
<evidence type="ECO:0000256" key="3">
    <source>
        <dbReference type="ARBA" id="ARBA00004818"/>
    </source>
</evidence>
<evidence type="ECO:0000256" key="7">
    <source>
        <dbReference type="ARBA" id="ARBA00022801"/>
    </source>
</evidence>
<feature type="binding site" evidence="10">
    <location>
        <position position="171"/>
    </location>
    <ligand>
        <name>Mg(2+)</name>
        <dbReference type="ChEBI" id="CHEBI:18420"/>
    </ligand>
</feature>
<dbReference type="PANTHER" id="PTHR43434">
    <property type="entry name" value="PHOSPHOGLYCOLATE PHOSPHATASE"/>
    <property type="match status" value="1"/>
</dbReference>
<evidence type="ECO:0000256" key="10">
    <source>
        <dbReference type="HAMAP-Rule" id="MF_00495"/>
    </source>
</evidence>
<dbReference type="GO" id="GO:0008967">
    <property type="term" value="F:phosphoglycolate phosphatase activity"/>
    <property type="evidence" value="ECO:0007669"/>
    <property type="project" value="UniProtKB-EC"/>
</dbReference>
<keyword evidence="8 10" id="KW-0460">Magnesium</keyword>
<keyword evidence="9 10" id="KW-0119">Carbohydrate metabolism</keyword>
<dbReference type="Gene3D" id="3.40.50.1000">
    <property type="entry name" value="HAD superfamily/HAD-like"/>
    <property type="match status" value="1"/>
</dbReference>
<dbReference type="Pfam" id="PF13419">
    <property type="entry name" value="HAD_2"/>
    <property type="match status" value="1"/>
</dbReference>
<dbReference type="SFLD" id="SFLDS00003">
    <property type="entry name" value="Haloacid_Dehalogenase"/>
    <property type="match status" value="1"/>
</dbReference>
<comment type="pathway">
    <text evidence="3 10">Organic acid metabolism; glycolate biosynthesis; glycolate from 2-phosphoglycolate: step 1/1.</text>
</comment>
<reference evidence="11 12" key="1">
    <citation type="submission" date="2023-09" db="EMBL/GenBank/DDBJ databases">
        <authorList>
            <person name="Rey-Velasco X."/>
        </authorList>
    </citation>
    <scope>NUCLEOTIDE SEQUENCE [LARGE SCALE GENOMIC DNA]</scope>
    <source>
        <strain evidence="11 12">W311</strain>
    </source>
</reference>
<dbReference type="PANTHER" id="PTHR43434:SF1">
    <property type="entry name" value="PHOSPHOGLYCOLATE PHOSPHATASE"/>
    <property type="match status" value="1"/>
</dbReference>
<dbReference type="InterPro" id="IPR023214">
    <property type="entry name" value="HAD_sf"/>
</dbReference>
<keyword evidence="12" id="KW-1185">Reference proteome</keyword>
<feature type="binding site" evidence="10">
    <location>
        <position position="14"/>
    </location>
    <ligand>
        <name>Mg(2+)</name>
        <dbReference type="ChEBI" id="CHEBI:18420"/>
    </ligand>
</feature>
<name>A0ABZ0B7Q6_9SPHN</name>
<feature type="active site" description="Nucleophile" evidence="10">
    <location>
        <position position="12"/>
    </location>
</feature>
<comment type="cofactor">
    <cofactor evidence="2 10">
        <name>Mg(2+)</name>
        <dbReference type="ChEBI" id="CHEBI:18420"/>
    </cofactor>
</comment>
<evidence type="ECO:0000313" key="11">
    <source>
        <dbReference type="EMBL" id="WNO53035.1"/>
    </source>
</evidence>
<evidence type="ECO:0000256" key="9">
    <source>
        <dbReference type="ARBA" id="ARBA00023277"/>
    </source>
</evidence>
<evidence type="ECO:0000256" key="4">
    <source>
        <dbReference type="ARBA" id="ARBA00006171"/>
    </source>
</evidence>
<proteinExistence type="inferred from homology"/>
<dbReference type="SUPFAM" id="SSF56784">
    <property type="entry name" value="HAD-like"/>
    <property type="match status" value="1"/>
</dbReference>
<comment type="catalytic activity">
    <reaction evidence="1 10">
        <text>2-phosphoglycolate + H2O = glycolate + phosphate</text>
        <dbReference type="Rhea" id="RHEA:14369"/>
        <dbReference type="ChEBI" id="CHEBI:15377"/>
        <dbReference type="ChEBI" id="CHEBI:29805"/>
        <dbReference type="ChEBI" id="CHEBI:43474"/>
        <dbReference type="ChEBI" id="CHEBI:58033"/>
        <dbReference type="EC" id="3.1.3.18"/>
    </reaction>
</comment>
<evidence type="ECO:0000256" key="1">
    <source>
        <dbReference type="ARBA" id="ARBA00000830"/>
    </source>
</evidence>
<dbReference type="InterPro" id="IPR006439">
    <property type="entry name" value="HAD-SF_hydro_IA"/>
</dbReference>